<dbReference type="GeneID" id="69118960"/>
<sequence>MARRIIAVAVVFLVVLAGCQGAPGADTSTTPDVTSTSPAESTTEPQSTDASSFDYADPDEDVLGWEGGFWYNESIDVDRSNGLNDTELAAVVNRSMARVERIRDIEFERSVPVEIVSREEFANDTADAYGNVSRNASLHQNVKFEATFMLAENESAIAQLQSNRAASVGGYYSPTEDRIVIVSENTSSPKMDEITLSQELFHALQDQQFDITDYNQSTQELHNARDGIIEGDGNYVDYLYGERCAESWDCLMPQQQAGGGGGSGDRHLGIAAIKLQPYSDGPVFVQQLREEGGWDAVNAVYEQPPKSTEQTIHPEKYGEDAPTDVTVADASTDAWSTPDMGNGSVDFAQFGEAGLYSMLWYPSYAESIEQGAVTNVVVPYRHFVAPAQNSGTLDLYNYSYEYTAGWDGDKLVPYVTENSAQSNETAYVWKTAWDSDTEAGEFAEGYRLLLEHHGAERVDGTANVYRIPEGENAFADAFRVVVSGDTVTIVNAPTVAQLDDVHAA</sequence>
<dbReference type="EMBL" id="JBHRWN010000002">
    <property type="protein sequence ID" value="MFC3478041.1"/>
    <property type="molecule type" value="Genomic_DNA"/>
</dbReference>
<keyword evidence="3" id="KW-1185">Reference proteome</keyword>
<dbReference type="AlphaFoldDB" id="A0ABD5NFS7"/>
<name>A0ABD5NFS7_9EURY</name>
<dbReference type="NCBIfam" id="NF038145">
    <property type="entry name" value="Hvo_1808_fam"/>
    <property type="match status" value="1"/>
</dbReference>
<reference evidence="2 3" key="1">
    <citation type="journal article" date="2019" name="Int. J. Syst. Evol. Microbiol.">
        <title>The Global Catalogue of Microorganisms (GCM) 10K type strain sequencing project: providing services to taxonomists for standard genome sequencing and annotation.</title>
        <authorList>
            <consortium name="The Broad Institute Genomics Platform"/>
            <consortium name="The Broad Institute Genome Sequencing Center for Infectious Disease"/>
            <person name="Wu L."/>
            <person name="Ma J."/>
        </authorList>
    </citation>
    <scope>NUCLEOTIDE SEQUENCE [LARGE SCALE GENOMIC DNA]</scope>
    <source>
        <strain evidence="2 3">CGMCC 1.12562</strain>
    </source>
</reference>
<dbReference type="InterPro" id="IPR047792">
    <property type="entry name" value="Hvo_1808-like"/>
</dbReference>
<dbReference type="Proteomes" id="UP001595660">
    <property type="component" value="Unassembled WGS sequence"/>
</dbReference>
<evidence type="ECO:0000313" key="3">
    <source>
        <dbReference type="Proteomes" id="UP001595660"/>
    </source>
</evidence>
<feature type="region of interest" description="Disordered" evidence="1">
    <location>
        <begin position="23"/>
        <end position="56"/>
    </location>
</feature>
<comment type="caution">
    <text evidence="2">The sequence shown here is derived from an EMBL/GenBank/DDBJ whole genome shotgun (WGS) entry which is preliminary data.</text>
</comment>
<dbReference type="PROSITE" id="PS51257">
    <property type="entry name" value="PROKAR_LIPOPROTEIN"/>
    <property type="match status" value="1"/>
</dbReference>
<feature type="compositionally biased region" description="Low complexity" evidence="1">
    <location>
        <begin position="26"/>
        <end position="48"/>
    </location>
</feature>
<evidence type="ECO:0000313" key="2">
    <source>
        <dbReference type="EMBL" id="MFC3478041.1"/>
    </source>
</evidence>
<protein>
    <submittedName>
        <fullName evidence="2">Hvo_1808 family surface protein</fullName>
    </submittedName>
</protein>
<accession>A0ABD5NFS7</accession>
<evidence type="ECO:0000256" key="1">
    <source>
        <dbReference type="SAM" id="MobiDB-lite"/>
    </source>
</evidence>
<gene>
    <name evidence="2" type="ORF">ACFOKC_09925</name>
</gene>
<proteinExistence type="predicted"/>
<dbReference type="RefSeq" id="WP_232570841.1">
    <property type="nucleotide sequence ID" value="NZ_CP089466.1"/>
</dbReference>
<organism evidence="2 3">
    <name type="scientific">Halobacterium litoreum</name>
    <dbReference type="NCBI Taxonomy" id="2039234"/>
    <lineage>
        <taxon>Archaea</taxon>
        <taxon>Methanobacteriati</taxon>
        <taxon>Methanobacteriota</taxon>
        <taxon>Stenosarchaea group</taxon>
        <taxon>Halobacteria</taxon>
        <taxon>Halobacteriales</taxon>
        <taxon>Halobacteriaceae</taxon>
        <taxon>Halobacterium</taxon>
    </lineage>
</organism>